<dbReference type="Gene3D" id="3.30.950.30">
    <property type="entry name" value="Schlafen, AAA domain"/>
    <property type="match status" value="1"/>
</dbReference>
<name>A0A8J7U745_9BACT</name>
<dbReference type="InterPro" id="IPR038461">
    <property type="entry name" value="Schlafen_AlbA_2_dom_sf"/>
</dbReference>
<evidence type="ECO:0000313" key="2">
    <source>
        <dbReference type="EMBL" id="MBO1322108.1"/>
    </source>
</evidence>
<feature type="domain" description="Schlafen AlbA-2" evidence="1">
    <location>
        <begin position="23"/>
        <end position="153"/>
    </location>
</feature>
<dbReference type="PANTHER" id="PTHR30595:SF6">
    <property type="entry name" value="SCHLAFEN ALBA-2 DOMAIN-CONTAINING PROTEIN"/>
    <property type="match status" value="1"/>
</dbReference>
<evidence type="ECO:0000313" key="3">
    <source>
        <dbReference type="Proteomes" id="UP000664417"/>
    </source>
</evidence>
<dbReference type="Pfam" id="PF04326">
    <property type="entry name" value="SLFN_AlbA_2"/>
    <property type="match status" value="1"/>
</dbReference>
<protein>
    <submittedName>
        <fullName evidence="2">Putative DNA binding domain-containing protein</fullName>
    </submittedName>
</protein>
<dbReference type="AlphaFoldDB" id="A0A8J7U745"/>
<dbReference type="PANTHER" id="PTHR30595">
    <property type="entry name" value="GLPR-RELATED TRANSCRIPTIONAL REPRESSOR"/>
    <property type="match status" value="1"/>
</dbReference>
<comment type="caution">
    <text evidence="2">The sequence shown here is derived from an EMBL/GenBank/DDBJ whole genome shotgun (WGS) entry which is preliminary data.</text>
</comment>
<evidence type="ECO:0000259" key="1">
    <source>
        <dbReference type="Pfam" id="PF04326"/>
    </source>
</evidence>
<gene>
    <name evidence="2" type="ORF">J3U88_26765</name>
</gene>
<reference evidence="2" key="1">
    <citation type="submission" date="2021-03" db="EMBL/GenBank/DDBJ databases">
        <authorList>
            <person name="Wang G."/>
        </authorList>
    </citation>
    <scope>NUCLEOTIDE SEQUENCE</scope>
    <source>
        <strain evidence="2">KCTC 12899</strain>
    </source>
</reference>
<dbReference type="EMBL" id="JAFREP010000031">
    <property type="protein sequence ID" value="MBO1322108.1"/>
    <property type="molecule type" value="Genomic_DNA"/>
</dbReference>
<proteinExistence type="predicted"/>
<organism evidence="2 3">
    <name type="scientific">Acanthopleuribacter pedis</name>
    <dbReference type="NCBI Taxonomy" id="442870"/>
    <lineage>
        <taxon>Bacteria</taxon>
        <taxon>Pseudomonadati</taxon>
        <taxon>Acidobacteriota</taxon>
        <taxon>Holophagae</taxon>
        <taxon>Acanthopleuribacterales</taxon>
        <taxon>Acanthopleuribacteraceae</taxon>
        <taxon>Acanthopleuribacter</taxon>
    </lineage>
</organism>
<keyword evidence="3" id="KW-1185">Reference proteome</keyword>
<dbReference type="RefSeq" id="WP_207862103.1">
    <property type="nucleotide sequence ID" value="NZ_JAFREP010000031.1"/>
</dbReference>
<dbReference type="InterPro" id="IPR007421">
    <property type="entry name" value="Schlafen_AlbA_2_dom"/>
</dbReference>
<sequence length="288" mass="32265">MGSPRSLILPINIDDLLRCQGVESARVEFKASWDPKTTGVQVLKTICAFANDLQNLNGGYIVIGVEEKDGQAVLPPKGLNGQQTEAAQSWLRGNANRIDPPYQPVTSVEKVDDRQILVLWVPGSETRPHRAPDGSEKGRRVYYVRLGSETVNAEKNGVLDQLMQLTARVPFDDRRALQATVDDLREGKTREFLKDIRGGLLQETDTKSLYRKLRIATPVNGHDVPKNIGLLMFSDDPELWFPGARIEVVHFPDDASGNIIEEKYFRGSLQDQLRNALAYLERFATTRP</sequence>
<accession>A0A8J7U745</accession>
<dbReference type="Proteomes" id="UP000664417">
    <property type="component" value="Unassembled WGS sequence"/>
</dbReference>